<gene>
    <name evidence="1" type="ORF">X975_07710</name>
</gene>
<reference evidence="1 2" key="1">
    <citation type="submission" date="2013-11" db="EMBL/GenBank/DDBJ databases">
        <title>Genome sequencing of Stegodyphus mimosarum.</title>
        <authorList>
            <person name="Bechsgaard J."/>
        </authorList>
    </citation>
    <scope>NUCLEOTIDE SEQUENCE [LARGE SCALE GENOMIC DNA]</scope>
</reference>
<dbReference type="AlphaFoldDB" id="A0A087T6D2"/>
<sequence length="109" mass="13175">MSTDDLILLNFADLFSVSPAMMTIWMSYMCAVEEFDVFNDRNRRWNMFDDFYDMNRLDDFDNLWFFIPATMIFAARRHGCNYKEQSEGRYQSFHVFYTIFVSKLCCTNK</sequence>
<evidence type="ECO:0000313" key="2">
    <source>
        <dbReference type="Proteomes" id="UP000054359"/>
    </source>
</evidence>
<accession>A0A087T6D2</accession>
<name>A0A087T6D2_STEMI</name>
<protein>
    <submittedName>
        <fullName evidence="1">Uncharacterized protein</fullName>
    </submittedName>
</protein>
<evidence type="ECO:0000313" key="1">
    <source>
        <dbReference type="EMBL" id="KFM60671.1"/>
    </source>
</evidence>
<dbReference type="Proteomes" id="UP000054359">
    <property type="component" value="Unassembled WGS sequence"/>
</dbReference>
<keyword evidence="2" id="KW-1185">Reference proteome</keyword>
<feature type="non-terminal residue" evidence="1">
    <location>
        <position position="109"/>
    </location>
</feature>
<organism evidence="1 2">
    <name type="scientific">Stegodyphus mimosarum</name>
    <name type="common">African social velvet spider</name>
    <dbReference type="NCBI Taxonomy" id="407821"/>
    <lineage>
        <taxon>Eukaryota</taxon>
        <taxon>Metazoa</taxon>
        <taxon>Ecdysozoa</taxon>
        <taxon>Arthropoda</taxon>
        <taxon>Chelicerata</taxon>
        <taxon>Arachnida</taxon>
        <taxon>Araneae</taxon>
        <taxon>Araneomorphae</taxon>
        <taxon>Entelegynae</taxon>
        <taxon>Eresoidea</taxon>
        <taxon>Eresidae</taxon>
        <taxon>Stegodyphus</taxon>
    </lineage>
</organism>
<proteinExistence type="predicted"/>
<dbReference type="EMBL" id="KK113644">
    <property type="protein sequence ID" value="KFM60671.1"/>
    <property type="molecule type" value="Genomic_DNA"/>
</dbReference>